<feature type="chain" id="PRO_5012241837" evidence="4">
    <location>
        <begin position="26"/>
        <end position="282"/>
    </location>
</feature>
<feature type="signal peptide" evidence="4">
    <location>
        <begin position="1"/>
        <end position="25"/>
    </location>
</feature>
<organism evidence="6 7">
    <name type="scientific">Laribacter hongkongensis</name>
    <dbReference type="NCBI Taxonomy" id="168471"/>
    <lineage>
        <taxon>Bacteria</taxon>
        <taxon>Pseudomonadati</taxon>
        <taxon>Pseudomonadota</taxon>
        <taxon>Betaproteobacteria</taxon>
        <taxon>Neisseriales</taxon>
        <taxon>Aquaspirillaceae</taxon>
        <taxon>Laribacter</taxon>
    </lineage>
</organism>
<feature type="domain" description="EF-hand" evidence="5">
    <location>
        <begin position="225"/>
        <end position="260"/>
    </location>
</feature>
<dbReference type="AlphaFoldDB" id="A0A248LEB5"/>
<dbReference type="PROSITE" id="PS50222">
    <property type="entry name" value="EF_HAND_2"/>
    <property type="match status" value="3"/>
</dbReference>
<evidence type="ECO:0000256" key="1">
    <source>
        <dbReference type="ARBA" id="ARBA00022723"/>
    </source>
</evidence>
<evidence type="ECO:0000313" key="7">
    <source>
        <dbReference type="Proteomes" id="UP000197424"/>
    </source>
</evidence>
<dbReference type="Pfam" id="PF13499">
    <property type="entry name" value="EF-hand_7"/>
    <property type="match status" value="1"/>
</dbReference>
<dbReference type="SMART" id="SM00054">
    <property type="entry name" value="EFh"/>
    <property type="match status" value="4"/>
</dbReference>
<dbReference type="InterPro" id="IPR011992">
    <property type="entry name" value="EF-hand-dom_pair"/>
</dbReference>
<dbReference type="PANTHER" id="PTHR10827:SF98">
    <property type="entry name" value="45 KDA CALCIUM-BINDING PROTEIN"/>
    <property type="match status" value="1"/>
</dbReference>
<accession>A0A248LEB5</accession>
<feature type="domain" description="EF-hand" evidence="5">
    <location>
        <begin position="174"/>
        <end position="209"/>
    </location>
</feature>
<dbReference type="InterPro" id="IPR018247">
    <property type="entry name" value="EF_Hand_1_Ca_BS"/>
</dbReference>
<dbReference type="SUPFAM" id="SSF47473">
    <property type="entry name" value="EF-hand"/>
    <property type="match status" value="2"/>
</dbReference>
<dbReference type="Gene3D" id="1.10.238.10">
    <property type="entry name" value="EF-hand"/>
    <property type="match status" value="4"/>
</dbReference>
<feature type="region of interest" description="Disordered" evidence="3">
    <location>
        <begin position="259"/>
        <end position="282"/>
    </location>
</feature>
<name>A0A248LEB5_9NEIS</name>
<keyword evidence="2" id="KW-0677">Repeat</keyword>
<dbReference type="GO" id="GO:0005509">
    <property type="term" value="F:calcium ion binding"/>
    <property type="evidence" value="ECO:0007669"/>
    <property type="project" value="InterPro"/>
</dbReference>
<feature type="region of interest" description="Disordered" evidence="3">
    <location>
        <begin position="121"/>
        <end position="165"/>
    </location>
</feature>
<dbReference type="RefSeq" id="WP_088859894.1">
    <property type="nucleotide sequence ID" value="NZ_CP022115.1"/>
</dbReference>
<evidence type="ECO:0000256" key="2">
    <source>
        <dbReference type="ARBA" id="ARBA00022737"/>
    </source>
</evidence>
<proteinExistence type="predicted"/>
<evidence type="ECO:0000256" key="4">
    <source>
        <dbReference type="SAM" id="SignalP"/>
    </source>
</evidence>
<dbReference type="PROSITE" id="PS00018">
    <property type="entry name" value="EF_HAND_1"/>
    <property type="match status" value="4"/>
</dbReference>
<keyword evidence="1" id="KW-0479">Metal-binding</keyword>
<evidence type="ECO:0000313" key="6">
    <source>
        <dbReference type="EMBL" id="ASJ23057.1"/>
    </source>
</evidence>
<evidence type="ECO:0000256" key="3">
    <source>
        <dbReference type="SAM" id="MobiDB-lite"/>
    </source>
</evidence>
<feature type="domain" description="EF-hand" evidence="5">
    <location>
        <begin position="48"/>
        <end position="83"/>
    </location>
</feature>
<protein>
    <submittedName>
        <fullName evidence="6">Calcium-binding EF-hand-containing protein</fullName>
    </submittedName>
</protein>
<gene>
    <name evidence="6" type="ORF">LHGZ1_0226</name>
</gene>
<keyword evidence="4" id="KW-0732">Signal</keyword>
<sequence>MTRQRTLLAALIASTLALTAGAAMARPGDYGPHCDTNGDGKISREEAQTMPRLAQEFDRLDTNKDGFLTRDELPRGHFRPYHGKRGGGWASLDVNGDGKISRDEARARPYLSQNFDRLDTNKDGFLTRDEMPRGHYRGQGGHYSGPGNHFRGQGGGFNRLDTDGDGRISREEAKANPQLGQNFDLIDANKDGYIDRSEMFRHMADQRFAWLDADKDGKISRDEARQAPRLAQWFDQIDTNKDGFLSRDEFMQHHNQAGMMPHRGGPAGQPPVQDNGLPFSGL</sequence>
<evidence type="ECO:0000259" key="5">
    <source>
        <dbReference type="PROSITE" id="PS50222"/>
    </source>
</evidence>
<feature type="compositionally biased region" description="Basic and acidic residues" evidence="3">
    <location>
        <begin position="121"/>
        <end position="133"/>
    </location>
</feature>
<dbReference type="Pfam" id="PF13202">
    <property type="entry name" value="EF-hand_5"/>
    <property type="match status" value="5"/>
</dbReference>
<dbReference type="Proteomes" id="UP000197424">
    <property type="component" value="Chromosome"/>
</dbReference>
<dbReference type="InterPro" id="IPR002048">
    <property type="entry name" value="EF_hand_dom"/>
</dbReference>
<reference evidence="7" key="1">
    <citation type="submission" date="2017-06" db="EMBL/GenBank/DDBJ databases">
        <title>Whole genome sequence of Laribacter hongkongensis LHGZ1.</title>
        <authorList>
            <person name="Chen D."/>
            <person name="Wu H."/>
            <person name="Chen J."/>
        </authorList>
    </citation>
    <scope>NUCLEOTIDE SEQUENCE [LARGE SCALE GENOMIC DNA]</scope>
    <source>
        <strain evidence="7">LHGZ1</strain>
    </source>
</reference>
<dbReference type="EMBL" id="CP022115">
    <property type="protein sequence ID" value="ASJ23057.1"/>
    <property type="molecule type" value="Genomic_DNA"/>
</dbReference>
<dbReference type="OrthoDB" id="8777120at2"/>
<dbReference type="PANTHER" id="PTHR10827">
    <property type="entry name" value="RETICULOCALBIN"/>
    <property type="match status" value="1"/>
</dbReference>